<evidence type="ECO:0000313" key="4">
    <source>
        <dbReference type="Proteomes" id="UP000326565"/>
    </source>
</evidence>
<keyword evidence="4" id="KW-1185">Reference proteome</keyword>
<proteinExistence type="predicted"/>
<reference evidence="3 4" key="1">
    <citation type="submission" date="2019-04" db="EMBL/GenBank/DDBJ databases">
        <title>Friends and foes A comparative genomics study of 23 Aspergillus species from section Flavi.</title>
        <authorList>
            <consortium name="DOE Joint Genome Institute"/>
            <person name="Kjaerbolling I."/>
            <person name="Vesth T."/>
            <person name="Frisvad J.C."/>
            <person name="Nybo J.L."/>
            <person name="Theobald S."/>
            <person name="Kildgaard S."/>
            <person name="Isbrandt T."/>
            <person name="Kuo A."/>
            <person name="Sato A."/>
            <person name="Lyhne E.K."/>
            <person name="Kogle M.E."/>
            <person name="Wiebenga A."/>
            <person name="Kun R.S."/>
            <person name="Lubbers R.J."/>
            <person name="Makela M.R."/>
            <person name="Barry K."/>
            <person name="Chovatia M."/>
            <person name="Clum A."/>
            <person name="Daum C."/>
            <person name="Haridas S."/>
            <person name="He G."/>
            <person name="LaButti K."/>
            <person name="Lipzen A."/>
            <person name="Mondo S."/>
            <person name="Riley R."/>
            <person name="Salamov A."/>
            <person name="Simmons B.A."/>
            <person name="Magnuson J.K."/>
            <person name="Henrissat B."/>
            <person name="Mortensen U.H."/>
            <person name="Larsen T.O."/>
            <person name="Devries R.P."/>
            <person name="Grigoriev I.V."/>
            <person name="Machida M."/>
            <person name="Baker S.E."/>
            <person name="Andersen M.R."/>
        </authorList>
    </citation>
    <scope>NUCLEOTIDE SEQUENCE [LARGE SCALE GENOMIC DNA]</scope>
    <source>
        <strain evidence="3 4">CBS 151.66</strain>
    </source>
</reference>
<dbReference type="OrthoDB" id="2123952at2759"/>
<accession>A0A5N5WRJ3</accession>
<evidence type="ECO:0000256" key="1">
    <source>
        <dbReference type="SAM" id="MobiDB-lite"/>
    </source>
</evidence>
<dbReference type="InterPro" id="IPR006771">
    <property type="entry name" value="CetA-like"/>
</dbReference>
<dbReference type="Pfam" id="PF04681">
    <property type="entry name" value="Bys1"/>
    <property type="match status" value="1"/>
</dbReference>
<feature type="chain" id="PRO_5024994383" evidence="2">
    <location>
        <begin position="20"/>
        <end position="438"/>
    </location>
</feature>
<gene>
    <name evidence="3" type="ORF">BDV29DRAFT_161146</name>
</gene>
<feature type="signal peptide" evidence="2">
    <location>
        <begin position="1"/>
        <end position="19"/>
    </location>
</feature>
<organism evidence="3 4">
    <name type="scientific">Aspergillus leporis</name>
    <dbReference type="NCBI Taxonomy" id="41062"/>
    <lineage>
        <taxon>Eukaryota</taxon>
        <taxon>Fungi</taxon>
        <taxon>Dikarya</taxon>
        <taxon>Ascomycota</taxon>
        <taxon>Pezizomycotina</taxon>
        <taxon>Eurotiomycetes</taxon>
        <taxon>Eurotiomycetidae</taxon>
        <taxon>Eurotiales</taxon>
        <taxon>Aspergillaceae</taxon>
        <taxon>Aspergillus</taxon>
        <taxon>Aspergillus subgen. Circumdati</taxon>
    </lineage>
</organism>
<evidence type="ECO:0000313" key="3">
    <source>
        <dbReference type="EMBL" id="KAB8069712.1"/>
    </source>
</evidence>
<dbReference type="EMBL" id="ML732329">
    <property type="protein sequence ID" value="KAB8069712.1"/>
    <property type="molecule type" value="Genomic_DNA"/>
</dbReference>
<dbReference type="AlphaFoldDB" id="A0A5N5WRJ3"/>
<sequence>MSVSKFVFCFLALISAAATQHLEETPDVGSTKIVNNMGSTIYMWSVADEQVPMMTIPPGGSYRETYCFHPNGGGVSIRLQQVLCTNARASCLKESNKSPDPTHPRSPPHAAKKSDPVQSSLSDVRNHILELIGAVEWLVAMAHSAAIVTSRSHNCTTPTRVYINASVGSSPQTTEILQNANNLIKQQHGQEIEESILARARANVSRVTTLWGREISDDVVARAVSQAGSVAVLMWNKLALLTLATERLRPDEVDYEEVHRHYTALITLINLWRSIFGQVDRTAATSLQQARPDVLRSVSFCSIDVDLSILLLYERIHQLEVQLTKQTSSLFPPARERLWNALQSGTSSRVSSIDAKSGPKANIQDISAHPYPALVVQAHKLAAKALADEIQSSVFKLDTQRIPELTGGLDNCMQGLQSLREALVMFPDTNHQGDKVVP</sequence>
<feature type="compositionally biased region" description="Basic and acidic residues" evidence="1">
    <location>
        <begin position="94"/>
        <end position="103"/>
    </location>
</feature>
<feature type="region of interest" description="Disordered" evidence="1">
    <location>
        <begin position="93"/>
        <end position="119"/>
    </location>
</feature>
<dbReference type="Proteomes" id="UP000326565">
    <property type="component" value="Unassembled WGS sequence"/>
</dbReference>
<evidence type="ECO:0000256" key="2">
    <source>
        <dbReference type="SAM" id="SignalP"/>
    </source>
</evidence>
<dbReference type="PANTHER" id="PTHR36195:SF6">
    <property type="entry name" value="SECRETED THAUMATIN-LIKE PROTEIN CALA"/>
    <property type="match status" value="1"/>
</dbReference>
<dbReference type="PANTHER" id="PTHR36195">
    <property type="entry name" value="DOMAIN PROTEIN, PUTATIVE (AFU_ORTHOLOGUE AFUA_5G01990)-RELATED-RELATED"/>
    <property type="match status" value="1"/>
</dbReference>
<name>A0A5N5WRJ3_9EURO</name>
<protein>
    <submittedName>
        <fullName evidence="3">Uncharacterized protein</fullName>
    </submittedName>
</protein>
<keyword evidence="2" id="KW-0732">Signal</keyword>